<evidence type="ECO:0000256" key="4">
    <source>
        <dbReference type="ARBA" id="ARBA00023163"/>
    </source>
</evidence>
<dbReference type="InterPro" id="IPR021384">
    <property type="entry name" value="Mediator_Med21"/>
</dbReference>
<dbReference type="SUPFAM" id="SSF140718">
    <property type="entry name" value="Mediator hinge subcomplex-like"/>
    <property type="match status" value="1"/>
</dbReference>
<dbReference type="EnsemblMetazoa" id="SMAR008841-RA">
    <property type="protein sequence ID" value="SMAR008841-PA"/>
    <property type="gene ID" value="SMAR008841"/>
</dbReference>
<dbReference type="EMBL" id="JH431859">
    <property type="status" value="NOT_ANNOTATED_CDS"/>
    <property type="molecule type" value="Genomic_DNA"/>
</dbReference>
<dbReference type="PANTHER" id="PTHR13381:SF0">
    <property type="entry name" value="MEDIATOR OF RNA POLYMERASE II TRANSCRIPTION SUBUNIT 21"/>
    <property type="match status" value="1"/>
</dbReference>
<dbReference type="OMA" id="DSFPIEA"/>
<sequence>MADRLTQIQDSVNLQADHFCNSIGVLQQISPSASFPGFDRAANKSPAQSQEDHAQLFATLIARTAKEIDVLIDSLPGEDSTQELQVKVCNLETLDHGSNQQEHVCLVRGFWAKSLHRLEQDNQDAGRKLEEVVHRGELLLEQIQQALRDIAKSQLETQKLQDGI</sequence>
<dbReference type="eggNOG" id="KOG1510">
    <property type="taxonomic scope" value="Eukaryota"/>
</dbReference>
<dbReference type="GO" id="GO:0016592">
    <property type="term" value="C:mediator complex"/>
    <property type="evidence" value="ECO:0007669"/>
    <property type="project" value="UniProtKB-UniRule"/>
</dbReference>
<name>T1J5E1_STRMM</name>
<accession>T1J5E1</accession>
<proteinExistence type="inferred from homology"/>
<reference evidence="8" key="1">
    <citation type="submission" date="2011-05" db="EMBL/GenBank/DDBJ databases">
        <authorList>
            <person name="Richards S.R."/>
            <person name="Qu J."/>
            <person name="Jiang H."/>
            <person name="Jhangiani S.N."/>
            <person name="Agravi P."/>
            <person name="Goodspeed R."/>
            <person name="Gross S."/>
            <person name="Mandapat C."/>
            <person name="Jackson L."/>
            <person name="Mathew T."/>
            <person name="Pu L."/>
            <person name="Thornton R."/>
            <person name="Saada N."/>
            <person name="Wilczek-Boney K.B."/>
            <person name="Lee S."/>
            <person name="Kovar C."/>
            <person name="Wu Y."/>
            <person name="Scherer S.E."/>
            <person name="Worley K.C."/>
            <person name="Muzny D.M."/>
            <person name="Gibbs R."/>
        </authorList>
    </citation>
    <scope>NUCLEOTIDE SEQUENCE</scope>
    <source>
        <strain evidence="8">Brora</strain>
    </source>
</reference>
<dbReference type="Pfam" id="PF11221">
    <property type="entry name" value="Med21"/>
    <property type="match status" value="1"/>
</dbReference>
<keyword evidence="3 6" id="KW-0010">Activator</keyword>
<dbReference type="GO" id="GO:0003712">
    <property type="term" value="F:transcription coregulator activity"/>
    <property type="evidence" value="ECO:0007669"/>
    <property type="project" value="TreeGrafter"/>
</dbReference>
<dbReference type="Proteomes" id="UP000014500">
    <property type="component" value="Unassembled WGS sequence"/>
</dbReference>
<evidence type="ECO:0000256" key="3">
    <source>
        <dbReference type="ARBA" id="ARBA00023159"/>
    </source>
</evidence>
<comment type="function">
    <text evidence="6">Component of the Mediator complex, a coactivator involved in the regulated transcription of nearly all RNA polymerase II-dependent genes. Mediator functions as a bridge to convey information from gene-specific regulatory proteins to the basal RNA polymerase II transcription machinery. Mediator is recruited to promoters by direct interactions with regulatory proteins and serves as a scaffold for the assembly of a functional preinitiation complex with RNA polymerase II and the general transcription factors.</text>
</comment>
<dbReference type="AlphaFoldDB" id="T1J5E1"/>
<comment type="subcellular location">
    <subcellularLocation>
        <location evidence="1 6">Nucleus</location>
    </subcellularLocation>
</comment>
<protein>
    <recommendedName>
        <fullName evidence="6">Mediator of RNA polymerase II transcription subunit 21</fullName>
    </recommendedName>
</protein>
<keyword evidence="4 6" id="KW-0804">Transcription</keyword>
<evidence type="ECO:0000313" key="8">
    <source>
        <dbReference type="Proteomes" id="UP000014500"/>
    </source>
</evidence>
<keyword evidence="5 6" id="KW-0539">Nucleus</keyword>
<organism evidence="7 8">
    <name type="scientific">Strigamia maritima</name>
    <name type="common">European centipede</name>
    <name type="synonym">Geophilus maritimus</name>
    <dbReference type="NCBI Taxonomy" id="126957"/>
    <lineage>
        <taxon>Eukaryota</taxon>
        <taxon>Metazoa</taxon>
        <taxon>Ecdysozoa</taxon>
        <taxon>Arthropoda</taxon>
        <taxon>Myriapoda</taxon>
        <taxon>Chilopoda</taxon>
        <taxon>Pleurostigmophora</taxon>
        <taxon>Geophilomorpha</taxon>
        <taxon>Linotaeniidae</taxon>
        <taxon>Strigamia</taxon>
    </lineage>
</organism>
<evidence type="ECO:0000256" key="5">
    <source>
        <dbReference type="ARBA" id="ARBA00023242"/>
    </source>
</evidence>
<dbReference type="PhylomeDB" id="T1J5E1"/>
<dbReference type="GO" id="GO:0006357">
    <property type="term" value="P:regulation of transcription by RNA polymerase II"/>
    <property type="evidence" value="ECO:0007669"/>
    <property type="project" value="TreeGrafter"/>
</dbReference>
<comment type="similarity">
    <text evidence="6">Belongs to the Mediator complex subunit 21 family.</text>
</comment>
<evidence type="ECO:0000313" key="7">
    <source>
        <dbReference type="EnsemblMetazoa" id="SMAR008841-PA"/>
    </source>
</evidence>
<comment type="subunit">
    <text evidence="6">Component of the Mediator complex.</text>
</comment>
<dbReference type="Gene3D" id="6.10.280.10">
    <property type="entry name" value="Mediator complex, subunit Med21"/>
    <property type="match status" value="1"/>
</dbReference>
<dbReference type="STRING" id="126957.T1J5E1"/>
<keyword evidence="2 6" id="KW-0805">Transcription regulation</keyword>
<evidence type="ECO:0000256" key="1">
    <source>
        <dbReference type="ARBA" id="ARBA00004123"/>
    </source>
</evidence>
<evidence type="ECO:0000256" key="2">
    <source>
        <dbReference type="ARBA" id="ARBA00023015"/>
    </source>
</evidence>
<dbReference type="InterPro" id="IPR037212">
    <property type="entry name" value="Med7/Med21-like"/>
</dbReference>
<dbReference type="PANTHER" id="PTHR13381">
    <property type="entry name" value="RNA POLYMERASE II HOLOENZYME COMPONENT SRB7"/>
    <property type="match status" value="1"/>
</dbReference>
<evidence type="ECO:0000256" key="6">
    <source>
        <dbReference type="RuleBase" id="RU366036"/>
    </source>
</evidence>
<reference evidence="7" key="2">
    <citation type="submission" date="2015-02" db="UniProtKB">
        <authorList>
            <consortium name="EnsemblMetazoa"/>
        </authorList>
    </citation>
    <scope>IDENTIFICATION</scope>
</reference>
<dbReference type="HOGENOM" id="CLU_126757_0_0_1"/>
<keyword evidence="8" id="KW-1185">Reference proteome</keyword>